<reference evidence="1" key="1">
    <citation type="journal article" date="2021" name="Proc. Natl. Acad. Sci. U.S.A.">
        <title>A Catalog of Tens of Thousands of Viruses from Human Metagenomes Reveals Hidden Associations with Chronic Diseases.</title>
        <authorList>
            <person name="Tisza M.J."/>
            <person name="Buck C.B."/>
        </authorList>
    </citation>
    <scope>NUCLEOTIDE SEQUENCE</scope>
    <source>
        <strain evidence="1">CtfYP22</strain>
    </source>
</reference>
<accession>A0A8S5LII2</accession>
<evidence type="ECO:0000313" key="1">
    <source>
        <dbReference type="EMBL" id="DAD69790.1"/>
    </source>
</evidence>
<name>A0A8S5LII2_9CAUD</name>
<sequence length="58" mass="6612">MIQISNTDAAIIARTLRMLGTKGYENSPKDLKWQNAIRNAKLMARKLTRHLDRASIDT</sequence>
<organism evidence="1">
    <name type="scientific">Siphoviridae sp. ctfYP22</name>
    <dbReference type="NCBI Taxonomy" id="2827584"/>
    <lineage>
        <taxon>Viruses</taxon>
        <taxon>Duplodnaviria</taxon>
        <taxon>Heunggongvirae</taxon>
        <taxon>Uroviricota</taxon>
        <taxon>Caudoviricetes</taxon>
    </lineage>
</organism>
<dbReference type="EMBL" id="BK015856">
    <property type="protein sequence ID" value="DAD69790.1"/>
    <property type="molecule type" value="Genomic_DNA"/>
</dbReference>
<protein>
    <submittedName>
        <fullName evidence="1">Uncharacterized protein</fullName>
    </submittedName>
</protein>
<proteinExistence type="predicted"/>